<dbReference type="Pfam" id="PF03739">
    <property type="entry name" value="LptF_LptG"/>
    <property type="match status" value="1"/>
</dbReference>
<evidence type="ECO:0000256" key="4">
    <source>
        <dbReference type="ARBA" id="ARBA00022989"/>
    </source>
</evidence>
<feature type="transmembrane region" description="Helical" evidence="6">
    <location>
        <begin position="46"/>
        <end position="71"/>
    </location>
</feature>
<feature type="transmembrane region" description="Helical" evidence="6">
    <location>
        <begin position="12"/>
        <end position="34"/>
    </location>
</feature>
<comment type="subcellular location">
    <subcellularLocation>
        <location evidence="1">Cell membrane</location>
        <topology evidence="1">Multi-pass membrane protein</topology>
    </subcellularLocation>
</comment>
<evidence type="ECO:0000256" key="2">
    <source>
        <dbReference type="ARBA" id="ARBA00022475"/>
    </source>
</evidence>
<dbReference type="EMBL" id="OCPC01000003">
    <property type="protein sequence ID" value="SOE17416.1"/>
    <property type="molecule type" value="Genomic_DNA"/>
</dbReference>
<accession>A0A286ICP1</accession>
<dbReference type="RefSeq" id="WP_179759034.1">
    <property type="nucleotide sequence ID" value="NZ_OCPC01000003.1"/>
</dbReference>
<evidence type="ECO:0000256" key="1">
    <source>
        <dbReference type="ARBA" id="ARBA00004651"/>
    </source>
</evidence>
<keyword evidence="4 6" id="KW-1133">Transmembrane helix</keyword>
<keyword evidence="2" id="KW-1003">Cell membrane</keyword>
<feature type="transmembrane region" description="Helical" evidence="6">
    <location>
        <begin position="311"/>
        <end position="329"/>
    </location>
</feature>
<protein>
    <submittedName>
        <fullName evidence="7">Lipopolysaccharide export system permease protein</fullName>
    </submittedName>
</protein>
<keyword evidence="3 6" id="KW-0812">Transmembrane</keyword>
<dbReference type="Proteomes" id="UP000219465">
    <property type="component" value="Unassembled WGS sequence"/>
</dbReference>
<evidence type="ECO:0000313" key="8">
    <source>
        <dbReference type="Proteomes" id="UP000219465"/>
    </source>
</evidence>
<dbReference type="GO" id="GO:0043190">
    <property type="term" value="C:ATP-binding cassette (ABC) transporter complex"/>
    <property type="evidence" value="ECO:0007669"/>
    <property type="project" value="TreeGrafter"/>
</dbReference>
<name>A0A286ICP1_9HYPH</name>
<feature type="transmembrane region" description="Helical" evidence="6">
    <location>
        <begin position="281"/>
        <end position="299"/>
    </location>
</feature>
<proteinExistence type="predicted"/>
<dbReference type="AlphaFoldDB" id="A0A286ICP1"/>
<reference evidence="8" key="1">
    <citation type="submission" date="2017-08" db="EMBL/GenBank/DDBJ databases">
        <authorList>
            <person name="Varghese N."/>
            <person name="Submissions S."/>
        </authorList>
    </citation>
    <scope>NUCLEOTIDE SEQUENCE [LARGE SCALE GENOMIC DNA]</scope>
    <source>
        <strain evidence="8">KCTC 23107</strain>
    </source>
</reference>
<dbReference type="InterPro" id="IPR005495">
    <property type="entry name" value="LptG/LptF_permease"/>
</dbReference>
<evidence type="ECO:0000256" key="3">
    <source>
        <dbReference type="ARBA" id="ARBA00022692"/>
    </source>
</evidence>
<gene>
    <name evidence="7" type="ORF">SAMN05877838_2315</name>
</gene>
<keyword evidence="8" id="KW-1185">Reference proteome</keyword>
<dbReference type="PANTHER" id="PTHR33529:SF6">
    <property type="entry name" value="YJGP_YJGQ FAMILY PERMEASE"/>
    <property type="match status" value="1"/>
</dbReference>
<evidence type="ECO:0000256" key="6">
    <source>
        <dbReference type="SAM" id="Phobius"/>
    </source>
</evidence>
<feature type="transmembrane region" description="Helical" evidence="6">
    <location>
        <begin position="341"/>
        <end position="359"/>
    </location>
</feature>
<keyword evidence="5 6" id="KW-0472">Membrane</keyword>
<organism evidence="7 8">
    <name type="scientific">Hoeflea halophila</name>
    <dbReference type="NCBI Taxonomy" id="714899"/>
    <lineage>
        <taxon>Bacteria</taxon>
        <taxon>Pseudomonadati</taxon>
        <taxon>Pseudomonadota</taxon>
        <taxon>Alphaproteobacteria</taxon>
        <taxon>Hyphomicrobiales</taxon>
        <taxon>Rhizobiaceae</taxon>
        <taxon>Hoeflea</taxon>
    </lineage>
</organism>
<evidence type="ECO:0000256" key="5">
    <source>
        <dbReference type="ARBA" id="ARBA00023136"/>
    </source>
</evidence>
<sequence length="400" mass="43604">MKQIERYIFIRMALLTFWSLSAVTLLVMTTQVLVRVNVLTTTGQAFGAFLLLAATLIPSVLTIVAPFALLIGVSQVLSSMNSDSELVVVEAAGVPPATVFKPVLMLSATVSLAVLLISHFVEPWSNNKLHDVLAQAQSDLFSVAVRSGTFMKLVEGLHVQINEKLADGQMGGIFLSDNRTEGNETIYYARSGVVRKSEETGSNILFLVDGELQQRDLTSDRISIVTFTSYALDMAAFIPAGSAPAMRPNERPTQYLLHPDPDDYFMNGPKNAITQELVKRFSTWMYPLAFGLIAFSFLGKARSNRHEQFQNGALVAAIALGSRGLGFYSTEASGINQTMEILSYVVPAVLILVFGLLALTGRTLTIPKAWAQLNYRVMDFCAAQIARLQGRGRAGEGHST</sequence>
<dbReference type="GO" id="GO:0015920">
    <property type="term" value="P:lipopolysaccharide transport"/>
    <property type="evidence" value="ECO:0007669"/>
    <property type="project" value="TreeGrafter"/>
</dbReference>
<dbReference type="PANTHER" id="PTHR33529">
    <property type="entry name" value="SLR0882 PROTEIN-RELATED"/>
    <property type="match status" value="1"/>
</dbReference>
<evidence type="ECO:0000313" key="7">
    <source>
        <dbReference type="EMBL" id="SOE17416.1"/>
    </source>
</evidence>